<dbReference type="OrthoDB" id="9772097at2"/>
<reference evidence="1 2" key="1">
    <citation type="journal article" date="2017" name="Arch. Microbiol.">
        <title>Mariprofundus micogutta sp. nov., a novel iron-oxidizing zetaproteobacterium isolated from a deep-sea hydrothermal field at the Bayonnaise knoll of the Izu-Ogasawara arc, and a description of Mariprofundales ord. nov. and Zetaproteobacteria classis nov.</title>
        <authorList>
            <person name="Makita H."/>
            <person name="Tanaka E."/>
            <person name="Mitsunobu S."/>
            <person name="Miyazaki M."/>
            <person name="Nunoura T."/>
            <person name="Uematsu K."/>
            <person name="Takaki Y."/>
            <person name="Nishi S."/>
            <person name="Shimamura S."/>
            <person name="Takai K."/>
        </authorList>
    </citation>
    <scope>NUCLEOTIDE SEQUENCE [LARGE SCALE GENOMIC DNA]</scope>
    <source>
        <strain evidence="1 2">ET2</strain>
    </source>
</reference>
<dbReference type="RefSeq" id="WP_072659004.1">
    <property type="nucleotide sequence ID" value="NZ_BDFD01000004.1"/>
</dbReference>
<dbReference type="Proteomes" id="UP000231632">
    <property type="component" value="Unassembled WGS sequence"/>
</dbReference>
<dbReference type="STRING" id="1921010.MMIC_P0638"/>
<evidence type="ECO:0000313" key="2">
    <source>
        <dbReference type="Proteomes" id="UP000231632"/>
    </source>
</evidence>
<evidence type="ECO:0008006" key="3">
    <source>
        <dbReference type="Google" id="ProtNLM"/>
    </source>
</evidence>
<evidence type="ECO:0000313" key="1">
    <source>
        <dbReference type="EMBL" id="GAV19687.1"/>
    </source>
</evidence>
<accession>A0A1L8CL93</accession>
<protein>
    <recommendedName>
        <fullName evidence="3">Methylamine utilization protein</fullName>
    </recommendedName>
</protein>
<dbReference type="EMBL" id="BDFD01000004">
    <property type="protein sequence ID" value="GAV19687.1"/>
    <property type="molecule type" value="Genomic_DNA"/>
</dbReference>
<dbReference type="InterPro" id="IPR052721">
    <property type="entry name" value="ET_Amicyanin"/>
</dbReference>
<comment type="caution">
    <text evidence="1">The sequence shown here is derived from an EMBL/GenBank/DDBJ whole genome shotgun (WGS) entry which is preliminary data.</text>
</comment>
<organism evidence="1 2">
    <name type="scientific">Mariprofundus micogutta</name>
    <dbReference type="NCBI Taxonomy" id="1921010"/>
    <lineage>
        <taxon>Bacteria</taxon>
        <taxon>Pseudomonadati</taxon>
        <taxon>Pseudomonadota</taxon>
        <taxon>Candidatius Mariprofundia</taxon>
        <taxon>Mariprofundales</taxon>
        <taxon>Mariprofundaceae</taxon>
        <taxon>Mariprofundus</taxon>
    </lineage>
</organism>
<gene>
    <name evidence="1" type="ORF">MMIC_P0638</name>
</gene>
<dbReference type="SUPFAM" id="SSF49503">
    <property type="entry name" value="Cupredoxins"/>
    <property type="match status" value="1"/>
</dbReference>
<dbReference type="InterPro" id="IPR008972">
    <property type="entry name" value="Cupredoxin"/>
</dbReference>
<dbReference type="AlphaFoldDB" id="A0A1L8CL93"/>
<dbReference type="PANTHER" id="PTHR36507">
    <property type="entry name" value="BLL1555 PROTEIN"/>
    <property type="match status" value="1"/>
</dbReference>
<dbReference type="PANTHER" id="PTHR36507:SF1">
    <property type="entry name" value="BLL1555 PROTEIN"/>
    <property type="match status" value="1"/>
</dbReference>
<dbReference type="Gene3D" id="2.60.40.420">
    <property type="entry name" value="Cupredoxins - blue copper proteins"/>
    <property type="match status" value="1"/>
</dbReference>
<keyword evidence="2" id="KW-1185">Reference proteome</keyword>
<name>A0A1L8CL93_9PROT</name>
<sequence length="199" mass="22089">MNLARIGLILLFALLQPGFAIAGEIYGTLPSGNDEAVISLHALQQQLVVKVQKKSVVLHQKGRMFSPALTVIPVGSRVDMTNDDVVYHNVFSFSKAKTFDLGLYPYGGHKSVLFDKTGEVKIFCAVHPNMHAVVLVMDTPWFKRSTGKKEFRFSDIPAGQYEIHLWRKNQPLLISSKFKVTQTGRTSIDLTDQKAGASN</sequence>
<proteinExistence type="predicted"/>